<name>A0A4C1UJK3_EUMVA</name>
<comment type="caution">
    <text evidence="2">The sequence shown here is derived from an EMBL/GenBank/DDBJ whole genome shotgun (WGS) entry which is preliminary data.</text>
</comment>
<dbReference type="Proteomes" id="UP000299102">
    <property type="component" value="Unassembled WGS sequence"/>
</dbReference>
<sequence>MAPPSMMEQLKQDKAQECPARLLRIGRTNAAATWSRQAGKQFVFLRLNSPTRSSQTSSILSSIPPYTFRVPKRGLLKSIFRPSGELSVTGGESRRRNGVYSSSSPGTEICPPYIRWDCLRQARGPSRGLSRVVPFQSSPGQFSSNTSILWE</sequence>
<dbReference type="EMBL" id="BGZK01000178">
    <property type="protein sequence ID" value="GBP26277.1"/>
    <property type="molecule type" value="Genomic_DNA"/>
</dbReference>
<gene>
    <name evidence="2" type="ORF">EVAR_16131_1</name>
</gene>
<reference evidence="2 3" key="1">
    <citation type="journal article" date="2019" name="Commun. Biol.">
        <title>The bagworm genome reveals a unique fibroin gene that provides high tensile strength.</title>
        <authorList>
            <person name="Kono N."/>
            <person name="Nakamura H."/>
            <person name="Ohtoshi R."/>
            <person name="Tomita M."/>
            <person name="Numata K."/>
            <person name="Arakawa K."/>
        </authorList>
    </citation>
    <scope>NUCLEOTIDE SEQUENCE [LARGE SCALE GENOMIC DNA]</scope>
</reference>
<evidence type="ECO:0000313" key="2">
    <source>
        <dbReference type="EMBL" id="GBP26277.1"/>
    </source>
</evidence>
<evidence type="ECO:0000256" key="1">
    <source>
        <dbReference type="SAM" id="MobiDB-lite"/>
    </source>
</evidence>
<evidence type="ECO:0000313" key="3">
    <source>
        <dbReference type="Proteomes" id="UP000299102"/>
    </source>
</evidence>
<feature type="region of interest" description="Disordered" evidence="1">
    <location>
        <begin position="84"/>
        <end position="103"/>
    </location>
</feature>
<proteinExistence type="predicted"/>
<accession>A0A4C1UJK3</accession>
<dbReference type="AlphaFoldDB" id="A0A4C1UJK3"/>
<organism evidence="2 3">
    <name type="scientific">Eumeta variegata</name>
    <name type="common">Bagworm moth</name>
    <name type="synonym">Eumeta japonica</name>
    <dbReference type="NCBI Taxonomy" id="151549"/>
    <lineage>
        <taxon>Eukaryota</taxon>
        <taxon>Metazoa</taxon>
        <taxon>Ecdysozoa</taxon>
        <taxon>Arthropoda</taxon>
        <taxon>Hexapoda</taxon>
        <taxon>Insecta</taxon>
        <taxon>Pterygota</taxon>
        <taxon>Neoptera</taxon>
        <taxon>Endopterygota</taxon>
        <taxon>Lepidoptera</taxon>
        <taxon>Glossata</taxon>
        <taxon>Ditrysia</taxon>
        <taxon>Tineoidea</taxon>
        <taxon>Psychidae</taxon>
        <taxon>Oiketicinae</taxon>
        <taxon>Eumeta</taxon>
    </lineage>
</organism>
<keyword evidence="3" id="KW-1185">Reference proteome</keyword>
<protein>
    <submittedName>
        <fullName evidence="2">Uncharacterized protein</fullName>
    </submittedName>
</protein>